<feature type="signal peptide" evidence="8">
    <location>
        <begin position="1"/>
        <end position="30"/>
    </location>
</feature>
<dbReference type="EC" id="3.1.4.4" evidence="3"/>
<feature type="chain" id="PRO_5036857380" description="phospholipase D" evidence="8">
    <location>
        <begin position="31"/>
        <end position="833"/>
    </location>
</feature>
<dbReference type="PANTHER" id="PTHR43856">
    <property type="entry name" value="CARDIOLIPIN HYDROLASE"/>
    <property type="match status" value="1"/>
</dbReference>
<keyword evidence="11" id="KW-1185">Reference proteome</keyword>
<dbReference type="InterPro" id="IPR051406">
    <property type="entry name" value="PLD_domain"/>
</dbReference>
<gene>
    <name evidence="10" type="ORF">GCM10010094_38300</name>
</gene>
<reference evidence="10" key="1">
    <citation type="journal article" date="2014" name="Int. J. Syst. Evol. Microbiol.">
        <title>Complete genome sequence of Corynebacterium casei LMG S-19264T (=DSM 44701T), isolated from a smear-ripened cheese.</title>
        <authorList>
            <consortium name="US DOE Joint Genome Institute (JGI-PGF)"/>
            <person name="Walter F."/>
            <person name="Albersmeier A."/>
            <person name="Kalinowski J."/>
            <person name="Ruckert C."/>
        </authorList>
    </citation>
    <scope>NUCLEOTIDE SEQUENCE</scope>
    <source>
        <strain evidence="10">JCM 3035</strain>
    </source>
</reference>
<comment type="caution">
    <text evidence="10">The sequence shown here is derived from an EMBL/GenBank/DDBJ whole genome shotgun (WGS) entry which is preliminary data.</text>
</comment>
<evidence type="ECO:0000256" key="6">
    <source>
        <dbReference type="ARBA" id="ARBA00023098"/>
    </source>
</evidence>
<organism evidence="10 11">
    <name type="scientific">Streptomyces flaveus</name>
    <dbReference type="NCBI Taxonomy" id="66370"/>
    <lineage>
        <taxon>Bacteria</taxon>
        <taxon>Bacillati</taxon>
        <taxon>Actinomycetota</taxon>
        <taxon>Actinomycetes</taxon>
        <taxon>Kitasatosporales</taxon>
        <taxon>Streptomycetaceae</taxon>
        <taxon>Streptomyces</taxon>
        <taxon>Streptomyces aurantiacus group</taxon>
    </lineage>
</organism>
<evidence type="ECO:0000256" key="5">
    <source>
        <dbReference type="ARBA" id="ARBA00022963"/>
    </source>
</evidence>
<dbReference type="EMBL" id="BMPQ01000008">
    <property type="protein sequence ID" value="GGK73629.1"/>
    <property type="molecule type" value="Genomic_DNA"/>
</dbReference>
<dbReference type="RefSeq" id="WP_189323087.1">
    <property type="nucleotide sequence ID" value="NZ_BMPQ01000008.1"/>
</dbReference>
<feature type="domain" description="Phospholipase D-like" evidence="9">
    <location>
        <begin position="258"/>
        <end position="394"/>
    </location>
</feature>
<evidence type="ECO:0000256" key="2">
    <source>
        <dbReference type="ARBA" id="ARBA00008664"/>
    </source>
</evidence>
<dbReference type="SUPFAM" id="SSF56024">
    <property type="entry name" value="Phospholipase D/nuclease"/>
    <property type="match status" value="2"/>
</dbReference>
<keyword evidence="6" id="KW-0443">Lipid metabolism</keyword>
<evidence type="ECO:0000313" key="11">
    <source>
        <dbReference type="Proteomes" id="UP000637788"/>
    </source>
</evidence>
<dbReference type="AlphaFoldDB" id="A0A917QXI7"/>
<reference evidence="10" key="2">
    <citation type="submission" date="2020-09" db="EMBL/GenBank/DDBJ databases">
        <authorList>
            <person name="Sun Q."/>
            <person name="Ohkuma M."/>
        </authorList>
    </citation>
    <scope>NUCLEOTIDE SEQUENCE</scope>
    <source>
        <strain evidence="10">JCM 3035</strain>
    </source>
</reference>
<comment type="similarity">
    <text evidence="2">Belongs to the phospholipase D family.</text>
</comment>
<dbReference type="GO" id="GO:0016042">
    <property type="term" value="P:lipid catabolic process"/>
    <property type="evidence" value="ECO:0007669"/>
    <property type="project" value="UniProtKB-KW"/>
</dbReference>
<evidence type="ECO:0000256" key="3">
    <source>
        <dbReference type="ARBA" id="ARBA00012027"/>
    </source>
</evidence>
<keyword evidence="4" id="KW-0378">Hydrolase</keyword>
<feature type="region of interest" description="Disordered" evidence="7">
    <location>
        <begin position="697"/>
        <end position="721"/>
    </location>
</feature>
<dbReference type="Pfam" id="PF13091">
    <property type="entry name" value="PLDc_2"/>
    <property type="match status" value="2"/>
</dbReference>
<dbReference type="GO" id="GO:0004630">
    <property type="term" value="F:phospholipase D activity"/>
    <property type="evidence" value="ECO:0007669"/>
    <property type="project" value="UniProtKB-EC"/>
</dbReference>
<keyword evidence="8" id="KW-0732">Signal</keyword>
<proteinExistence type="inferred from homology"/>
<evidence type="ECO:0000256" key="8">
    <source>
        <dbReference type="SAM" id="SignalP"/>
    </source>
</evidence>
<dbReference type="GO" id="GO:0016891">
    <property type="term" value="F:RNA endonuclease activity producing 5'-phosphomonoesters, hydrolytic mechanism"/>
    <property type="evidence" value="ECO:0007669"/>
    <property type="project" value="TreeGrafter"/>
</dbReference>
<evidence type="ECO:0000256" key="4">
    <source>
        <dbReference type="ARBA" id="ARBA00022801"/>
    </source>
</evidence>
<sequence length="833" mass="88229">MGRQIRWTAALAVPLALGATLLAPTTTAQAETVVSGNYTSVFNYPRPTGAYDFSISTGAGELIDLAAPGSKLYMGMFWFNSSDLRAKLAAAQERGVTLRIVSEGANRGSSDLDQLTLTGGSTLTWCSRGCLGNGSDDTRAINHDKYMVLDALTDGRKNVVWQSSQNLAGGQDGEINNAVVVAGNATLATRYRNHFNDQVEHTGDSAHTTYDHTTGDPSSPVEAYFSPRDTASDAAHYGNADILASFIDQVDCERDGRIRISAAELDQRSTRPAVYEALETKRAQGCAIDANIRDLSDGGGNRGVNEMAGLDIPAYGNRPGGCRYKASATSSCNRGTVHSKYLLTEWKKADGTQMQHVYTGSHNWTAGSLKTNDETILRIDDAGTYQAFVANFNKARAGVVDIDATKFGSTSQHYSRVNVNANGDQHYSAIASGGTSSVYTAVVYEQGDRHDASDTELGTDVYIRMYRDGVPLWDEKLLSNSGTGTTWSHQKPDVGVDDQGNAIVVWAKDDDGNKYADIAVRKITPDGTVTTLPRPHASGDGDQLRPTVAVAGDGSYGIAWESTADGSTLNQVYASGWSPTGAARYQDVQVSTINSGAAGSNRRPDAAIDDAGNMVIAWEEDADGNGGLNIDVAKLNTTGGVAVGRKVANSLTDGQQSRPAVASAGDGRFVVAWTDEYITGAGTLVRPQRIQQRVFSATGTPAAADRRTTEDATETGPYVDSKRPISAQADADVAVADDGSFVVAWKEAFDVVVGNPATLHAGQDDVWARGFNADGTTAGRLVPTRMNVVTGGGQGGPAVALAANGRLTLTYSDDYDGNGHNEMRLRDAFKNIA</sequence>
<comment type="catalytic activity">
    <reaction evidence="1">
        <text>a 1,2-diacyl-sn-glycero-3-phosphocholine + H2O = a 1,2-diacyl-sn-glycero-3-phosphate + choline + H(+)</text>
        <dbReference type="Rhea" id="RHEA:14445"/>
        <dbReference type="ChEBI" id="CHEBI:15354"/>
        <dbReference type="ChEBI" id="CHEBI:15377"/>
        <dbReference type="ChEBI" id="CHEBI:15378"/>
        <dbReference type="ChEBI" id="CHEBI:57643"/>
        <dbReference type="ChEBI" id="CHEBI:58608"/>
        <dbReference type="EC" id="3.1.4.4"/>
    </reaction>
</comment>
<evidence type="ECO:0000259" key="9">
    <source>
        <dbReference type="Pfam" id="PF13091"/>
    </source>
</evidence>
<dbReference type="InterPro" id="IPR025202">
    <property type="entry name" value="PLD-like_dom"/>
</dbReference>
<dbReference type="Proteomes" id="UP000637788">
    <property type="component" value="Unassembled WGS sequence"/>
</dbReference>
<evidence type="ECO:0000256" key="7">
    <source>
        <dbReference type="SAM" id="MobiDB-lite"/>
    </source>
</evidence>
<name>A0A917QXI7_9ACTN</name>
<evidence type="ECO:0000313" key="10">
    <source>
        <dbReference type="EMBL" id="GGK73629.1"/>
    </source>
</evidence>
<evidence type="ECO:0000256" key="1">
    <source>
        <dbReference type="ARBA" id="ARBA00000798"/>
    </source>
</evidence>
<feature type="domain" description="Phospholipase D-like" evidence="9">
    <location>
        <begin position="69"/>
        <end position="196"/>
    </location>
</feature>
<keyword evidence="5" id="KW-0442">Lipid degradation</keyword>
<protein>
    <recommendedName>
        <fullName evidence="3">phospholipase D</fullName>
        <ecNumber evidence="3">3.1.4.4</ecNumber>
    </recommendedName>
</protein>
<accession>A0A917QXI7</accession>
<dbReference type="PANTHER" id="PTHR43856:SF1">
    <property type="entry name" value="MITOCHONDRIAL CARDIOLIPIN HYDROLASE"/>
    <property type="match status" value="1"/>
</dbReference>
<dbReference type="Gene3D" id="3.30.870.10">
    <property type="entry name" value="Endonuclease Chain A"/>
    <property type="match status" value="2"/>
</dbReference>